<dbReference type="AlphaFoldDB" id="A0A835K5C0"/>
<dbReference type="EMBL" id="JADGMS010000005">
    <property type="protein sequence ID" value="KAF9682278.1"/>
    <property type="molecule type" value="Genomic_DNA"/>
</dbReference>
<gene>
    <name evidence="2" type="ORF">SADUNF_Sadunf05G0092200</name>
</gene>
<evidence type="ECO:0000256" key="1">
    <source>
        <dbReference type="SAM" id="MobiDB-lite"/>
    </source>
</evidence>
<organism evidence="2 3">
    <name type="scientific">Salix dunnii</name>
    <dbReference type="NCBI Taxonomy" id="1413687"/>
    <lineage>
        <taxon>Eukaryota</taxon>
        <taxon>Viridiplantae</taxon>
        <taxon>Streptophyta</taxon>
        <taxon>Embryophyta</taxon>
        <taxon>Tracheophyta</taxon>
        <taxon>Spermatophyta</taxon>
        <taxon>Magnoliopsida</taxon>
        <taxon>eudicotyledons</taxon>
        <taxon>Gunneridae</taxon>
        <taxon>Pentapetalae</taxon>
        <taxon>rosids</taxon>
        <taxon>fabids</taxon>
        <taxon>Malpighiales</taxon>
        <taxon>Salicaceae</taxon>
        <taxon>Saliceae</taxon>
        <taxon>Salix</taxon>
    </lineage>
</organism>
<evidence type="ECO:0000313" key="3">
    <source>
        <dbReference type="Proteomes" id="UP000657918"/>
    </source>
</evidence>
<name>A0A835K5C0_9ROSI</name>
<keyword evidence="3" id="KW-1185">Reference proteome</keyword>
<dbReference type="Proteomes" id="UP000657918">
    <property type="component" value="Unassembled WGS sequence"/>
</dbReference>
<reference evidence="2 3" key="1">
    <citation type="submission" date="2020-10" db="EMBL/GenBank/DDBJ databases">
        <title>Plant Genome Project.</title>
        <authorList>
            <person name="Zhang R.-G."/>
        </authorList>
    </citation>
    <scope>NUCLEOTIDE SEQUENCE [LARGE SCALE GENOMIC DNA]</scope>
    <source>
        <strain evidence="2">FAFU-HL-1</strain>
        <tissue evidence="2">Leaf</tissue>
    </source>
</reference>
<comment type="caution">
    <text evidence="2">The sequence shown here is derived from an EMBL/GenBank/DDBJ whole genome shotgun (WGS) entry which is preliminary data.</text>
</comment>
<protein>
    <submittedName>
        <fullName evidence="2">Uncharacterized protein</fullName>
    </submittedName>
</protein>
<accession>A0A835K5C0</accession>
<evidence type="ECO:0000313" key="2">
    <source>
        <dbReference type="EMBL" id="KAF9682278.1"/>
    </source>
</evidence>
<proteinExistence type="predicted"/>
<sequence length="113" mass="12557">MLEQIGANDEEEHDKEEKYNIGSDDELEAMFKILLTTFSFVEDSRYNAKKGSQKPIVVRLFGLLKYTRRLKDLCGWCSVSSVLAVSVMGETMEASCAGLLFDFAGEVDDGDGC</sequence>
<feature type="region of interest" description="Disordered" evidence="1">
    <location>
        <begin position="1"/>
        <end position="20"/>
    </location>
</feature>